<dbReference type="GO" id="GO:0009380">
    <property type="term" value="C:excinuclease repair complex"/>
    <property type="evidence" value="ECO:0007669"/>
    <property type="project" value="InterPro"/>
</dbReference>
<gene>
    <name evidence="7" type="primary">uvrC</name>
    <name evidence="12" type="ORF">DWW02_06220</name>
</gene>
<dbReference type="SUPFAM" id="SSF47781">
    <property type="entry name" value="RuvA domain 2-like"/>
    <property type="match status" value="1"/>
</dbReference>
<dbReference type="RefSeq" id="WP_118017883.1">
    <property type="nucleotide sequence ID" value="NZ_CAUHGS010000002.1"/>
</dbReference>
<dbReference type="GO" id="GO:0003677">
    <property type="term" value="F:DNA binding"/>
    <property type="evidence" value="ECO:0007669"/>
    <property type="project" value="UniProtKB-UniRule"/>
</dbReference>
<dbReference type="PANTHER" id="PTHR30562">
    <property type="entry name" value="UVRC/OXIDOREDUCTASE"/>
    <property type="match status" value="1"/>
</dbReference>
<dbReference type="GO" id="GO:0006289">
    <property type="term" value="P:nucleotide-excision repair"/>
    <property type="evidence" value="ECO:0007669"/>
    <property type="project" value="UniProtKB-UniRule"/>
</dbReference>
<protein>
    <recommendedName>
        <fullName evidence="7">UvrABC system protein C</fullName>
        <shortName evidence="7">Protein UvrC</shortName>
    </recommendedName>
    <alternativeName>
        <fullName evidence="7">Excinuclease ABC subunit C</fullName>
    </alternativeName>
</protein>
<dbReference type="PROSITE" id="PS50164">
    <property type="entry name" value="GIY_YIG"/>
    <property type="match status" value="1"/>
</dbReference>
<accession>A0A412ZB08</accession>
<evidence type="ECO:0000256" key="3">
    <source>
        <dbReference type="ARBA" id="ARBA00022769"/>
    </source>
</evidence>
<dbReference type="InterPro" id="IPR004791">
    <property type="entry name" value="UvrC"/>
</dbReference>
<keyword evidence="5 7" id="KW-0234">DNA repair</keyword>
<dbReference type="SMART" id="SM00465">
    <property type="entry name" value="GIYc"/>
    <property type="match status" value="1"/>
</dbReference>
<evidence type="ECO:0000256" key="6">
    <source>
        <dbReference type="ARBA" id="ARBA00023236"/>
    </source>
</evidence>
<dbReference type="Pfam" id="PF08459">
    <property type="entry name" value="UvrC_RNaseH_dom"/>
    <property type="match status" value="1"/>
</dbReference>
<dbReference type="AlphaFoldDB" id="A0A412ZB08"/>
<sequence>MFDLEEELKKLPASPGVYLMHNDRDEIIYVGKAISLKNRVRQYFQSSRNKTAKIEQMVSHIAWFEYILTDSELEALVLECNLIKEHRPRYNTMLKDDKSYPYIKATMGEDFPRLLFARDMKKDGRSRYFGPYTSAGAVKDTLDLIHKLYRIRTCNRNLPKDTGKERPCLNYHIKQCDAPCQGYISREEYQSNFNQALDFLNGRFDPLIKNLQEKMQIASDNLEFERAIEYRELLNSVKQVAQKQKITSSGMEDRDIVAMARDERDAVVQVFFIREGKLIGRDHFHISAATAENEGEILDSFVKQFYAGTPFIPRELWLQHPLGDEEVISQWLSAKRGQKVRLVVPKKGEKERLVELAARNAALVLSQDKERIKKEELRTIGAINQIGELIGIGGIRRMEAYDISNTSGVESVGSMVVYEDGRPKRSDYRKFRIKTVQGPNDYASMEEVLTRRFSHGMRETEELKEKGADLSMGSFTRFPDLIMMDGGRGQVNIALEVLDKLGLSIPVCGMVKDDNHRTRGLYYNNVEIPIDRHSEGFRLITRIQDEAHRFAIEYHRSLRGKGQVKSILDDIPGIGPARRKALMRHFKDIEAVRSASVEELEQTPQMNRRSAESVYRFFHGDKESDRTGGQAVLQTNEKPGTSAGTDDGAKTNSQIMETQ</sequence>
<dbReference type="InterPro" id="IPR035901">
    <property type="entry name" value="GIY-YIG_endonuc_sf"/>
</dbReference>
<evidence type="ECO:0000256" key="1">
    <source>
        <dbReference type="ARBA" id="ARBA00022490"/>
    </source>
</evidence>
<dbReference type="GO" id="GO:0009381">
    <property type="term" value="F:excinuclease ABC activity"/>
    <property type="evidence" value="ECO:0007669"/>
    <property type="project" value="UniProtKB-UniRule"/>
</dbReference>
<keyword evidence="1 7" id="KW-0963">Cytoplasm</keyword>
<dbReference type="Pfam" id="PF02151">
    <property type="entry name" value="UVR"/>
    <property type="match status" value="1"/>
</dbReference>
<dbReference type="InterPro" id="IPR036876">
    <property type="entry name" value="UVR_dom_sf"/>
</dbReference>
<dbReference type="InterPro" id="IPR038476">
    <property type="entry name" value="UvrC_RNase_H_dom_sf"/>
</dbReference>
<evidence type="ECO:0000256" key="5">
    <source>
        <dbReference type="ARBA" id="ARBA00023204"/>
    </source>
</evidence>
<dbReference type="PANTHER" id="PTHR30562:SF1">
    <property type="entry name" value="UVRABC SYSTEM PROTEIN C"/>
    <property type="match status" value="1"/>
</dbReference>
<comment type="similarity">
    <text evidence="7">Belongs to the UvrC family.</text>
</comment>
<evidence type="ECO:0000313" key="12">
    <source>
        <dbReference type="EMBL" id="RGV77280.1"/>
    </source>
</evidence>
<dbReference type="FunFam" id="3.40.1440.10:FF:000001">
    <property type="entry name" value="UvrABC system protein C"/>
    <property type="match status" value="1"/>
</dbReference>
<dbReference type="SUPFAM" id="SSF46600">
    <property type="entry name" value="C-terminal UvrC-binding domain of UvrB"/>
    <property type="match status" value="1"/>
</dbReference>
<organism evidence="12 13">
    <name type="scientific">Enterocloster bolteae</name>
    <dbReference type="NCBI Taxonomy" id="208479"/>
    <lineage>
        <taxon>Bacteria</taxon>
        <taxon>Bacillati</taxon>
        <taxon>Bacillota</taxon>
        <taxon>Clostridia</taxon>
        <taxon>Lachnospirales</taxon>
        <taxon>Lachnospiraceae</taxon>
        <taxon>Enterocloster</taxon>
    </lineage>
</organism>
<dbReference type="Pfam" id="PF01541">
    <property type="entry name" value="GIY-YIG"/>
    <property type="match status" value="1"/>
</dbReference>
<evidence type="ECO:0000259" key="11">
    <source>
        <dbReference type="PROSITE" id="PS50165"/>
    </source>
</evidence>
<dbReference type="NCBIfam" id="NF001824">
    <property type="entry name" value="PRK00558.1-5"/>
    <property type="match status" value="1"/>
</dbReference>
<comment type="subunit">
    <text evidence="7">Interacts with UvrB in an incision complex.</text>
</comment>
<dbReference type="Gene3D" id="1.10.150.20">
    <property type="entry name" value="5' to 3' exonuclease, C-terminal subdomain"/>
    <property type="match status" value="1"/>
</dbReference>
<feature type="domain" description="GIY-YIG" evidence="10">
    <location>
        <begin position="13"/>
        <end position="92"/>
    </location>
</feature>
<evidence type="ECO:0000259" key="10">
    <source>
        <dbReference type="PROSITE" id="PS50164"/>
    </source>
</evidence>
<dbReference type="InterPro" id="IPR001943">
    <property type="entry name" value="UVR_dom"/>
</dbReference>
<comment type="caution">
    <text evidence="12">The sequence shown here is derived from an EMBL/GenBank/DDBJ whole genome shotgun (WGS) entry which is preliminary data.</text>
</comment>
<dbReference type="GO" id="GO:0005737">
    <property type="term" value="C:cytoplasm"/>
    <property type="evidence" value="ECO:0007669"/>
    <property type="project" value="UniProtKB-SubCell"/>
</dbReference>
<dbReference type="InterPro" id="IPR047296">
    <property type="entry name" value="GIY-YIG_UvrC_Cho"/>
</dbReference>
<comment type="function">
    <text evidence="7">The UvrABC repair system catalyzes the recognition and processing of DNA lesions. UvrC both incises the 5' and 3' sides of the lesion. The N-terminal half is responsible for the 3' incision and the C-terminal half is responsible for the 5' incision.</text>
</comment>
<feature type="compositionally biased region" description="Polar residues" evidence="8">
    <location>
        <begin position="632"/>
        <end position="659"/>
    </location>
</feature>
<dbReference type="PROSITE" id="PS50165">
    <property type="entry name" value="UVRC"/>
    <property type="match status" value="1"/>
</dbReference>
<dbReference type="Pfam" id="PF14520">
    <property type="entry name" value="HHH_5"/>
    <property type="match status" value="1"/>
</dbReference>
<dbReference type="GO" id="GO:0009432">
    <property type="term" value="P:SOS response"/>
    <property type="evidence" value="ECO:0007669"/>
    <property type="project" value="UniProtKB-UniRule"/>
</dbReference>
<dbReference type="Proteomes" id="UP000284543">
    <property type="component" value="Unassembled WGS sequence"/>
</dbReference>
<feature type="domain" description="UVR" evidence="9">
    <location>
        <begin position="205"/>
        <end position="240"/>
    </location>
</feature>
<dbReference type="Gene3D" id="4.10.860.10">
    <property type="entry name" value="UVR domain"/>
    <property type="match status" value="1"/>
</dbReference>
<dbReference type="InterPro" id="IPR000305">
    <property type="entry name" value="GIY-YIG_endonuc"/>
</dbReference>
<dbReference type="PROSITE" id="PS50151">
    <property type="entry name" value="UVR"/>
    <property type="match status" value="1"/>
</dbReference>
<proteinExistence type="inferred from homology"/>
<keyword evidence="4 7" id="KW-0267">Excision nuclease</keyword>
<keyword evidence="2 7" id="KW-0227">DNA damage</keyword>
<dbReference type="CDD" id="cd10434">
    <property type="entry name" value="GIY-YIG_UvrC_Cho"/>
    <property type="match status" value="1"/>
</dbReference>
<feature type="region of interest" description="Disordered" evidence="8">
    <location>
        <begin position="619"/>
        <end position="659"/>
    </location>
</feature>
<evidence type="ECO:0000256" key="4">
    <source>
        <dbReference type="ARBA" id="ARBA00022881"/>
    </source>
</evidence>
<evidence type="ECO:0000313" key="13">
    <source>
        <dbReference type="Proteomes" id="UP000284543"/>
    </source>
</evidence>
<dbReference type="InterPro" id="IPR001162">
    <property type="entry name" value="UvrC_RNase_H_dom"/>
</dbReference>
<dbReference type="NCBIfam" id="TIGR00194">
    <property type="entry name" value="uvrC"/>
    <property type="match status" value="1"/>
</dbReference>
<dbReference type="Pfam" id="PF22920">
    <property type="entry name" value="UvrC_RNaseH"/>
    <property type="match status" value="1"/>
</dbReference>
<name>A0A412ZB08_9FIRM</name>
<keyword evidence="6 7" id="KW-0742">SOS response</keyword>
<dbReference type="InterPro" id="IPR010994">
    <property type="entry name" value="RuvA_2-like"/>
</dbReference>
<reference evidence="12 13" key="1">
    <citation type="submission" date="2018-08" db="EMBL/GenBank/DDBJ databases">
        <title>A genome reference for cultivated species of the human gut microbiota.</title>
        <authorList>
            <person name="Zou Y."/>
            <person name="Xue W."/>
            <person name="Luo G."/>
        </authorList>
    </citation>
    <scope>NUCLEOTIDE SEQUENCE [LARGE SCALE GENOMIC DNA]</scope>
    <source>
        <strain evidence="12 13">AF14-18</strain>
    </source>
</reference>
<evidence type="ECO:0000256" key="7">
    <source>
        <dbReference type="HAMAP-Rule" id="MF_00203"/>
    </source>
</evidence>
<evidence type="ECO:0000256" key="2">
    <source>
        <dbReference type="ARBA" id="ARBA00022763"/>
    </source>
</evidence>
<keyword evidence="3 7" id="KW-0228">DNA excision</keyword>
<dbReference type="InterPro" id="IPR050066">
    <property type="entry name" value="UvrABC_protein_C"/>
</dbReference>
<comment type="subcellular location">
    <subcellularLocation>
        <location evidence="7">Cytoplasm</location>
    </subcellularLocation>
</comment>
<dbReference type="Gene3D" id="3.40.1440.10">
    <property type="entry name" value="GIY-YIG endonuclease"/>
    <property type="match status" value="1"/>
</dbReference>
<dbReference type="EMBL" id="QRZM01000002">
    <property type="protein sequence ID" value="RGV77280.1"/>
    <property type="molecule type" value="Genomic_DNA"/>
</dbReference>
<dbReference type="Gene3D" id="3.30.420.340">
    <property type="entry name" value="UvrC, RNAse H endonuclease domain"/>
    <property type="match status" value="1"/>
</dbReference>
<dbReference type="SUPFAM" id="SSF82771">
    <property type="entry name" value="GIY-YIG endonuclease"/>
    <property type="match status" value="1"/>
</dbReference>
<evidence type="ECO:0000256" key="8">
    <source>
        <dbReference type="SAM" id="MobiDB-lite"/>
    </source>
</evidence>
<feature type="domain" description="UvrC family homology region profile" evidence="11">
    <location>
        <begin position="256"/>
        <end position="498"/>
    </location>
</feature>
<dbReference type="HAMAP" id="MF_00203">
    <property type="entry name" value="UvrC"/>
    <property type="match status" value="1"/>
</dbReference>
<evidence type="ECO:0000259" key="9">
    <source>
        <dbReference type="PROSITE" id="PS50151"/>
    </source>
</evidence>